<dbReference type="AlphaFoldDB" id="B9TN01"/>
<evidence type="ECO:0000256" key="2">
    <source>
        <dbReference type="ARBA" id="ARBA00022969"/>
    </source>
</evidence>
<evidence type="ECO:0000313" key="4">
    <source>
        <dbReference type="Proteomes" id="UP000008311"/>
    </source>
</evidence>
<sequence length="303" mass="34647">MVVRGIQLVGQSPESIETDKQRFLEKLDQLDLAQFVLLPATSRGIACAEFRLRDDIAHAWAPDSDTAQICQRLHLEPLDNSIDLEREILVAMLLAPFPFIFPSYDELAAAVRIRLNIVAAARETLLDFNTSNAERPDDLWTYHEDTGFTVIPGKSVITALQRATQPQASGKLYSFSCYRATEYVILLALAQEISSSNPSLFNRLQTQWETRAIKSGEFHDVFLHEYGSMECPLPIKFYVPGDRIWFRNPDNRSSDVTGYEGSWVFYLGNGLFSNFWKQGEPYTLTEKCLEIYHWRNATYLDED</sequence>
<gene>
    <name evidence="3" type="ORF">RCOM_2017840</name>
</gene>
<keyword evidence="2" id="KW-0749">Sporulation</keyword>
<keyword evidence="4" id="KW-1185">Reference proteome</keyword>
<dbReference type="EMBL" id="EQ990754">
    <property type="protein sequence ID" value="EEF22763.1"/>
    <property type="molecule type" value="Genomic_DNA"/>
</dbReference>
<organism evidence="3 4">
    <name type="scientific">Ricinus communis</name>
    <name type="common">Castor bean</name>
    <dbReference type="NCBI Taxonomy" id="3988"/>
    <lineage>
        <taxon>Eukaryota</taxon>
        <taxon>Viridiplantae</taxon>
        <taxon>Streptophyta</taxon>
        <taxon>Embryophyta</taxon>
        <taxon>Tracheophyta</taxon>
        <taxon>Spermatophyta</taxon>
        <taxon>Magnoliopsida</taxon>
        <taxon>eudicotyledons</taxon>
        <taxon>Gunneridae</taxon>
        <taxon>Pentapetalae</taxon>
        <taxon>rosids</taxon>
        <taxon>fabids</taxon>
        <taxon>Malpighiales</taxon>
        <taxon>Euphorbiaceae</taxon>
        <taxon>Acalyphoideae</taxon>
        <taxon>Acalypheae</taxon>
        <taxon>Ricinus</taxon>
    </lineage>
</organism>
<keyword evidence="1" id="KW-0808">Transferase</keyword>
<feature type="non-terminal residue" evidence="3">
    <location>
        <position position="303"/>
    </location>
</feature>
<evidence type="ECO:0000313" key="3">
    <source>
        <dbReference type="EMBL" id="EEF22763.1"/>
    </source>
</evidence>
<protein>
    <submittedName>
        <fullName evidence="3">Uncharacterized protein</fullName>
    </submittedName>
</protein>
<proteinExistence type="predicted"/>
<reference evidence="4" key="1">
    <citation type="journal article" date="2010" name="Nat. Biotechnol.">
        <title>Draft genome sequence of the oilseed species Ricinus communis.</title>
        <authorList>
            <person name="Chan A.P."/>
            <person name="Crabtree J."/>
            <person name="Zhao Q."/>
            <person name="Lorenzi H."/>
            <person name="Orvis J."/>
            <person name="Puiu D."/>
            <person name="Melake-Berhan A."/>
            <person name="Jones K.M."/>
            <person name="Redman J."/>
            <person name="Chen G."/>
            <person name="Cahoon E.B."/>
            <person name="Gedil M."/>
            <person name="Stanke M."/>
            <person name="Haas B.J."/>
            <person name="Wortman J.R."/>
            <person name="Fraser-Liggett C.M."/>
            <person name="Ravel J."/>
            <person name="Rabinowicz P.D."/>
        </authorList>
    </citation>
    <scope>NUCLEOTIDE SEQUENCE [LARGE SCALE GENOMIC DNA]</scope>
    <source>
        <strain evidence="4">cv. Hale</strain>
    </source>
</reference>
<evidence type="ECO:0000256" key="1">
    <source>
        <dbReference type="ARBA" id="ARBA00022679"/>
    </source>
</evidence>
<accession>B9TN01</accession>
<dbReference type="Proteomes" id="UP000008311">
    <property type="component" value="Unassembled WGS sequence"/>
</dbReference>
<dbReference type="Pfam" id="PF20085">
    <property type="entry name" value="TGL"/>
    <property type="match status" value="1"/>
</dbReference>
<dbReference type="GO" id="GO:0030435">
    <property type="term" value="P:sporulation resulting in formation of a cellular spore"/>
    <property type="evidence" value="ECO:0007669"/>
    <property type="project" value="UniProtKB-KW"/>
</dbReference>
<dbReference type="GO" id="GO:0003810">
    <property type="term" value="F:protein-glutamine gamma-glutamyltransferase activity"/>
    <property type="evidence" value="ECO:0007669"/>
    <property type="project" value="InterPro"/>
</dbReference>
<dbReference type="InParanoid" id="B9TN01"/>
<dbReference type="InterPro" id="IPR020916">
    <property type="entry name" value="Gln_gamma-glutamylTfrase_bac"/>
</dbReference>
<name>B9TN01_RICCO</name>